<dbReference type="KEGG" id="tcd:AAIA72_07120"/>
<protein>
    <submittedName>
        <fullName evidence="1">DUF4194 domain-containing protein</fullName>
    </submittedName>
</protein>
<sequence length="223" mass="25460">MMLRDTLEQALSEAQLTLPAFSELLIRLLDQGVLCRDESLTEQALYDRFVRIEPLVREYLSVLGMDLLHDTRFRYVRVYPPGAERPGLPDTPDAPPATGLRARLSPLEVALVLVLRAQYDRALREGDVDEDGCVLLTYEGLTLALRNLLDRSLPDSRTERRALFASLRRMRLVQYNAEEWMEHPGSYLKIRPLIVTFVSDDVLATLNMQDEAATESEDDQDVR</sequence>
<gene>
    <name evidence="1" type="ORF">AAIA72_07120</name>
</gene>
<name>A0AB39V0X3_9GAMM</name>
<evidence type="ECO:0000313" key="1">
    <source>
        <dbReference type="EMBL" id="XDT73730.1"/>
    </source>
</evidence>
<dbReference type="RefSeq" id="WP_369602711.1">
    <property type="nucleotide sequence ID" value="NZ_CP154858.1"/>
</dbReference>
<organism evidence="1">
    <name type="scientific">Thermohahella caldifontis</name>
    <dbReference type="NCBI Taxonomy" id="3142973"/>
    <lineage>
        <taxon>Bacteria</taxon>
        <taxon>Pseudomonadati</taxon>
        <taxon>Pseudomonadota</taxon>
        <taxon>Gammaproteobacteria</taxon>
        <taxon>Oceanospirillales</taxon>
        <taxon>Hahellaceae</taxon>
        <taxon>Thermohahella</taxon>
    </lineage>
</organism>
<dbReference type="Pfam" id="PF13835">
    <property type="entry name" value="DUF4194"/>
    <property type="match status" value="1"/>
</dbReference>
<dbReference type="InterPro" id="IPR025449">
    <property type="entry name" value="JetB"/>
</dbReference>
<reference evidence="1" key="1">
    <citation type="submission" date="2024-05" db="EMBL/GenBank/DDBJ databases">
        <title>Genome sequencing of novel strain.</title>
        <authorList>
            <person name="Ganbat D."/>
            <person name="Ganbat S."/>
            <person name="Lee S.-J."/>
        </authorList>
    </citation>
    <scope>NUCLEOTIDE SEQUENCE</scope>
    <source>
        <strain evidence="1">SMD15-11</strain>
    </source>
</reference>
<dbReference type="AlphaFoldDB" id="A0AB39V0X3"/>
<dbReference type="EMBL" id="CP154858">
    <property type="protein sequence ID" value="XDT73730.1"/>
    <property type="molecule type" value="Genomic_DNA"/>
</dbReference>
<proteinExistence type="predicted"/>
<accession>A0AB39V0X3</accession>